<gene>
    <name evidence="11" type="ORF">HHL10_12220</name>
</gene>
<dbReference type="SUPFAM" id="SSF52172">
    <property type="entry name" value="CheY-like"/>
    <property type="match status" value="1"/>
</dbReference>
<evidence type="ECO:0000256" key="7">
    <source>
        <dbReference type="PROSITE-ProRule" id="PRU00169"/>
    </source>
</evidence>
<evidence type="ECO:0000256" key="3">
    <source>
        <dbReference type="ARBA" id="ARBA00012438"/>
    </source>
</evidence>
<sequence>MSRTHSSGHLLALQRCAALVCSSASFEQLAANVLQSCLPLLGDFGFFDVDLGTEVVRTARAHEDPATEALLRPTRWAHQERDDGMNLCALSSGVPAVHPDIDDAWYRRVARGDEAHLAALRGLAFGSMVSVPLRFSGELVGALTLFMGRSGRRHGAQDVALAQDIADLVAPALANVRLLAAERRARLAAESAQRRMQLLAAASSELSQTLDTPATLRTIARLLVPAVVDWCRIDLVDAQGQPSVALVHHQDAGLAARAEAHSRRWRASATVPGSVDWTIRHAKPQRGSVTPENIRLITDPDFAELVRILGVHDSLMVPLVARGRTLGALVVLQAESGRRFDDADMTMLTQLGDRAALALDNARLFAQAEEARRQAERASRAKDEFLAMLGHELRNPLHPIVTALTLLDKPEPRAHELARQVIGRQVRHLTRLVDDLLDVARIAEGRVTLALEPVDLAALLADAMETVQPAVRDKRLSCRLELPAAPVHVRGDRTRLLQVLTNLLVNACKFTDAGGTVTASLASDGGEVQLCVADTGMGIAPALLPQVFEPFVQGAQAAARTQGGLGLGLAIARSLVTLHGGRISAHSEGEGRGSRFCITLPQLAAAAPPAAAAPGPSARSAGAARVLVIDDSEDVRETMGEILRGQGYEVRCAADGVEGLDIARDFAPDLALCDIGMPRLDGYQVARRWRSDPVLGAAGLIAVTGYGRAPDQALAREAGFDHHLTKPVDSQALLELVASLIEAVRRRRSGAPTAAA</sequence>
<dbReference type="Proteomes" id="UP000574067">
    <property type="component" value="Unassembled WGS sequence"/>
</dbReference>
<evidence type="ECO:0000256" key="6">
    <source>
        <dbReference type="ARBA" id="ARBA00022777"/>
    </source>
</evidence>
<evidence type="ECO:0000256" key="4">
    <source>
        <dbReference type="ARBA" id="ARBA00022553"/>
    </source>
</evidence>
<organism evidence="11 12">
    <name type="scientific">Azohydromonas caseinilytica</name>
    <dbReference type="NCBI Taxonomy" id="2728836"/>
    <lineage>
        <taxon>Bacteria</taxon>
        <taxon>Pseudomonadati</taxon>
        <taxon>Pseudomonadota</taxon>
        <taxon>Betaproteobacteria</taxon>
        <taxon>Burkholderiales</taxon>
        <taxon>Sphaerotilaceae</taxon>
        <taxon>Azohydromonas</taxon>
    </lineage>
</organism>
<dbReference type="Pfam" id="PF00512">
    <property type="entry name" value="HisKA"/>
    <property type="match status" value="1"/>
</dbReference>
<dbReference type="SMART" id="SM00388">
    <property type="entry name" value="HisKA"/>
    <property type="match status" value="1"/>
</dbReference>
<keyword evidence="6" id="KW-0418">Kinase</keyword>
<dbReference type="Pfam" id="PF01590">
    <property type="entry name" value="GAF"/>
    <property type="match status" value="1"/>
</dbReference>
<dbReference type="Pfam" id="PF02518">
    <property type="entry name" value="HATPase_c"/>
    <property type="match status" value="1"/>
</dbReference>
<evidence type="ECO:0000256" key="8">
    <source>
        <dbReference type="SAM" id="Coils"/>
    </source>
</evidence>
<feature type="modified residue" description="4-aspartylphosphate" evidence="7">
    <location>
        <position position="674"/>
    </location>
</feature>
<evidence type="ECO:0000313" key="12">
    <source>
        <dbReference type="Proteomes" id="UP000574067"/>
    </source>
</evidence>
<keyword evidence="8" id="KW-0175">Coiled coil</keyword>
<dbReference type="FunFam" id="3.30.565.10:FF:000006">
    <property type="entry name" value="Sensor histidine kinase WalK"/>
    <property type="match status" value="1"/>
</dbReference>
<dbReference type="PRINTS" id="PR00344">
    <property type="entry name" value="BCTRLSENSOR"/>
</dbReference>
<feature type="coiled-coil region" evidence="8">
    <location>
        <begin position="361"/>
        <end position="388"/>
    </location>
</feature>
<dbReference type="InterPro" id="IPR036890">
    <property type="entry name" value="HATPase_C_sf"/>
</dbReference>
<evidence type="ECO:0000259" key="10">
    <source>
        <dbReference type="PROSITE" id="PS50110"/>
    </source>
</evidence>
<dbReference type="InterPro" id="IPR005467">
    <property type="entry name" value="His_kinase_dom"/>
</dbReference>
<protein>
    <recommendedName>
        <fullName evidence="3">histidine kinase</fullName>
        <ecNumber evidence="3">2.7.13.3</ecNumber>
    </recommendedName>
</protein>
<feature type="domain" description="Response regulatory" evidence="10">
    <location>
        <begin position="625"/>
        <end position="741"/>
    </location>
</feature>
<dbReference type="Gene3D" id="3.30.565.10">
    <property type="entry name" value="Histidine kinase-like ATPase, C-terminal domain"/>
    <property type="match status" value="1"/>
</dbReference>
<dbReference type="InterPro" id="IPR011006">
    <property type="entry name" value="CheY-like_superfamily"/>
</dbReference>
<dbReference type="InterPro" id="IPR003594">
    <property type="entry name" value="HATPase_dom"/>
</dbReference>
<comment type="catalytic activity">
    <reaction evidence="1">
        <text>ATP + protein L-histidine = ADP + protein N-phospho-L-histidine.</text>
        <dbReference type="EC" id="2.7.13.3"/>
    </reaction>
</comment>
<reference evidence="11 12" key="1">
    <citation type="submission" date="2020-04" db="EMBL/GenBank/DDBJ databases">
        <title>Azohydromonas sp. isolated from soil.</title>
        <authorList>
            <person name="Dahal R.H."/>
        </authorList>
    </citation>
    <scope>NUCLEOTIDE SEQUENCE [LARGE SCALE GENOMIC DNA]</scope>
    <source>
        <strain evidence="11 12">G-1-1-14</strain>
    </source>
</reference>
<keyword evidence="5" id="KW-0808">Transferase</keyword>
<evidence type="ECO:0000256" key="1">
    <source>
        <dbReference type="ARBA" id="ARBA00000085"/>
    </source>
</evidence>
<dbReference type="CDD" id="cd17580">
    <property type="entry name" value="REC_2_DhkD-like"/>
    <property type="match status" value="1"/>
</dbReference>
<comment type="subcellular location">
    <subcellularLocation>
        <location evidence="2">Cell inner membrane</location>
        <topology evidence="2">Multi-pass membrane protein</topology>
    </subcellularLocation>
</comment>
<dbReference type="Gene3D" id="3.30.450.40">
    <property type="match status" value="2"/>
</dbReference>
<feature type="domain" description="Histidine kinase" evidence="9">
    <location>
        <begin position="388"/>
        <end position="604"/>
    </location>
</feature>
<dbReference type="Pfam" id="PF00072">
    <property type="entry name" value="Response_reg"/>
    <property type="match status" value="1"/>
</dbReference>
<dbReference type="SUPFAM" id="SSF55781">
    <property type="entry name" value="GAF domain-like"/>
    <property type="match status" value="2"/>
</dbReference>
<accession>A0A848FA52</accession>
<evidence type="ECO:0000313" key="11">
    <source>
        <dbReference type="EMBL" id="NML15736.1"/>
    </source>
</evidence>
<dbReference type="InterPro" id="IPR004358">
    <property type="entry name" value="Sig_transdc_His_kin-like_C"/>
</dbReference>
<dbReference type="InterPro" id="IPR003018">
    <property type="entry name" value="GAF"/>
</dbReference>
<dbReference type="PANTHER" id="PTHR43547:SF2">
    <property type="entry name" value="HYBRID SIGNAL TRANSDUCTION HISTIDINE KINASE C"/>
    <property type="match status" value="1"/>
</dbReference>
<dbReference type="CDD" id="cd16922">
    <property type="entry name" value="HATPase_EvgS-ArcB-TorS-like"/>
    <property type="match status" value="1"/>
</dbReference>
<dbReference type="Gene3D" id="3.40.50.2300">
    <property type="match status" value="1"/>
</dbReference>
<dbReference type="EMBL" id="JABBFW010000007">
    <property type="protein sequence ID" value="NML15736.1"/>
    <property type="molecule type" value="Genomic_DNA"/>
</dbReference>
<dbReference type="PANTHER" id="PTHR43547">
    <property type="entry name" value="TWO-COMPONENT HISTIDINE KINASE"/>
    <property type="match status" value="1"/>
</dbReference>
<dbReference type="AlphaFoldDB" id="A0A848FA52"/>
<dbReference type="InterPro" id="IPR001789">
    <property type="entry name" value="Sig_transdc_resp-reg_receiver"/>
</dbReference>
<dbReference type="InterPro" id="IPR036097">
    <property type="entry name" value="HisK_dim/P_sf"/>
</dbReference>
<dbReference type="SUPFAM" id="SSF55874">
    <property type="entry name" value="ATPase domain of HSP90 chaperone/DNA topoisomerase II/histidine kinase"/>
    <property type="match status" value="1"/>
</dbReference>
<dbReference type="Pfam" id="PF13185">
    <property type="entry name" value="GAF_2"/>
    <property type="match status" value="1"/>
</dbReference>
<keyword evidence="12" id="KW-1185">Reference proteome</keyword>
<dbReference type="InterPro" id="IPR029016">
    <property type="entry name" value="GAF-like_dom_sf"/>
</dbReference>
<proteinExistence type="predicted"/>
<comment type="caution">
    <text evidence="11">The sequence shown here is derived from an EMBL/GenBank/DDBJ whole genome shotgun (WGS) entry which is preliminary data.</text>
</comment>
<dbReference type="PROSITE" id="PS50109">
    <property type="entry name" value="HIS_KIN"/>
    <property type="match status" value="1"/>
</dbReference>
<dbReference type="GO" id="GO:0000155">
    <property type="term" value="F:phosphorelay sensor kinase activity"/>
    <property type="evidence" value="ECO:0007669"/>
    <property type="project" value="InterPro"/>
</dbReference>
<dbReference type="RefSeq" id="WP_169160643.1">
    <property type="nucleotide sequence ID" value="NZ_JABBFW010000007.1"/>
</dbReference>
<dbReference type="CDD" id="cd00082">
    <property type="entry name" value="HisKA"/>
    <property type="match status" value="1"/>
</dbReference>
<evidence type="ECO:0000256" key="2">
    <source>
        <dbReference type="ARBA" id="ARBA00004429"/>
    </source>
</evidence>
<dbReference type="Gene3D" id="1.10.287.130">
    <property type="match status" value="1"/>
</dbReference>
<dbReference type="InterPro" id="IPR003661">
    <property type="entry name" value="HisK_dim/P_dom"/>
</dbReference>
<dbReference type="SMART" id="SM00448">
    <property type="entry name" value="REC"/>
    <property type="match status" value="1"/>
</dbReference>
<dbReference type="SMART" id="SM00387">
    <property type="entry name" value="HATPase_c"/>
    <property type="match status" value="1"/>
</dbReference>
<evidence type="ECO:0000259" key="9">
    <source>
        <dbReference type="PROSITE" id="PS50109"/>
    </source>
</evidence>
<dbReference type="EC" id="2.7.13.3" evidence="3"/>
<dbReference type="GO" id="GO:0005886">
    <property type="term" value="C:plasma membrane"/>
    <property type="evidence" value="ECO:0007669"/>
    <property type="project" value="UniProtKB-SubCell"/>
</dbReference>
<dbReference type="SMART" id="SM00065">
    <property type="entry name" value="GAF"/>
    <property type="match status" value="2"/>
</dbReference>
<evidence type="ECO:0000256" key="5">
    <source>
        <dbReference type="ARBA" id="ARBA00022679"/>
    </source>
</evidence>
<dbReference type="SUPFAM" id="SSF47384">
    <property type="entry name" value="Homodimeric domain of signal transducing histidine kinase"/>
    <property type="match status" value="1"/>
</dbReference>
<name>A0A848FA52_9BURK</name>
<dbReference type="PROSITE" id="PS50110">
    <property type="entry name" value="RESPONSE_REGULATORY"/>
    <property type="match status" value="1"/>
</dbReference>
<keyword evidence="4 7" id="KW-0597">Phosphoprotein</keyword>